<protein>
    <submittedName>
        <fullName evidence="3">Pentatricopeptide repeat-containing protein, mitochondrial</fullName>
    </submittedName>
</protein>
<evidence type="ECO:0000256" key="2">
    <source>
        <dbReference type="PROSITE-ProRule" id="PRU00708"/>
    </source>
</evidence>
<organism evidence="3 4">
    <name type="scientific">Iris pallida</name>
    <name type="common">Sweet iris</name>
    <dbReference type="NCBI Taxonomy" id="29817"/>
    <lineage>
        <taxon>Eukaryota</taxon>
        <taxon>Viridiplantae</taxon>
        <taxon>Streptophyta</taxon>
        <taxon>Embryophyta</taxon>
        <taxon>Tracheophyta</taxon>
        <taxon>Spermatophyta</taxon>
        <taxon>Magnoliopsida</taxon>
        <taxon>Liliopsida</taxon>
        <taxon>Asparagales</taxon>
        <taxon>Iridaceae</taxon>
        <taxon>Iridoideae</taxon>
        <taxon>Irideae</taxon>
        <taxon>Iris</taxon>
    </lineage>
</organism>
<dbReference type="InterPro" id="IPR051114">
    <property type="entry name" value="Mito_RNA_Proc_CCM1"/>
</dbReference>
<dbReference type="Pfam" id="PF01535">
    <property type="entry name" value="PPR"/>
    <property type="match status" value="5"/>
</dbReference>
<dbReference type="Pfam" id="PF13041">
    <property type="entry name" value="PPR_2"/>
    <property type="match status" value="2"/>
</dbReference>
<sequence length="912" mass="104235">MLHQFLKPSSPHYKLLRPFLLTYSTTSATTSSSSSSSSFIPFLSFTATEAPIPDSTEIASSVKEWFKSSGTATTTTTTLSLMDQIYYHLASSPDVASLDSSLSSLGLRLSEPLVLRALSHRPSPSAVPAGSNLLLLRLKFFDWSGRLKPPLSPYRHTRSAYHAVFRLLSRARLASVVLDWLRSFRTAHASPSRHNPRFYDTLVIGYSVAGRPELALQLLARMRFHGLDLHSFAYHVLLNSLIESSLFDYADSLLDQISARGLLTPVTDCIRIKSFCRQDRLDDALSYLRLCQDSRDVADRTVATLVHALCRRGRFDDAERLVGEFRKNDEAYGAWVAGLISGGRLDKAIEFLQGRKGEEVYVPEEDMHYGKLISRLLNENRLEQVYDVLVEMIEEGFSPGKATMNAVLCFFCKAGMVDVALQLYHSRLELGISPTKWVYNYLISALCRSGNIEEVCEVLKESMQQGYFPGRKTFNILANALCRDGDIERLRKLLDGAVERDIKPTTTVLARYISALCKAGELEAACLVPQVAGGEAIGLGRYKYTYTSLIRAFTSLGRVEVVPRLIIEMQEHGHSPSRSLYRSVVCSLCEAERFEDVLHMLNKQMELKNIDPRMFYNYFIEGAARAKKLEMAREIYSRMESAGVQPNLDTKIILLMGYLKSKMISNALSFFSYLHNERVPSTKLYSIFISGLCEVGKLDLAVESWQEMREKRLIPSLQCYEELVLTLCFWRKYDIVIDVLEDFRNAGRKVSPFICNVLLLHTLKTQELLETWYGRSKEARVEGEEEEGNRETWGSSKKLLDQLIAEFSHRIRSRENLENLEEVVERYFPVDIYTYNILMRGLSMVGQMDYACTLFNKMRKKGYEPNRWTYDVLVHGFCKQGKRKDAERWMEEMYRSGYHPTWYTIRVYNNTE</sequence>
<dbReference type="GO" id="GO:0003729">
    <property type="term" value="F:mRNA binding"/>
    <property type="evidence" value="ECO:0007669"/>
    <property type="project" value="TreeGrafter"/>
</dbReference>
<feature type="repeat" description="PPR" evidence="2">
    <location>
        <begin position="365"/>
        <end position="399"/>
    </location>
</feature>
<accession>A0AAX6HIZ3</accession>
<proteinExistence type="predicted"/>
<feature type="repeat" description="PPR" evidence="2">
    <location>
        <begin position="866"/>
        <end position="900"/>
    </location>
</feature>
<dbReference type="InterPro" id="IPR011990">
    <property type="entry name" value="TPR-like_helical_dom_sf"/>
</dbReference>
<gene>
    <name evidence="3" type="ORF">M6B38_118840</name>
</gene>
<comment type="caution">
    <text evidence="3">The sequence shown here is derived from an EMBL/GenBank/DDBJ whole genome shotgun (WGS) entry which is preliminary data.</text>
</comment>
<name>A0AAX6HIZ3_IRIPA</name>
<keyword evidence="4" id="KW-1185">Reference proteome</keyword>
<evidence type="ECO:0000313" key="3">
    <source>
        <dbReference type="EMBL" id="KAJ6840823.1"/>
    </source>
</evidence>
<evidence type="ECO:0000313" key="4">
    <source>
        <dbReference type="Proteomes" id="UP001140949"/>
    </source>
</evidence>
<feature type="repeat" description="PPR" evidence="2">
    <location>
        <begin position="831"/>
        <end position="865"/>
    </location>
</feature>
<dbReference type="AlphaFoldDB" id="A0AAX6HIZ3"/>
<dbReference type="Proteomes" id="UP001140949">
    <property type="component" value="Unassembled WGS sequence"/>
</dbReference>
<reference evidence="3" key="1">
    <citation type="journal article" date="2023" name="GigaByte">
        <title>Genome assembly of the bearded iris, Iris pallida Lam.</title>
        <authorList>
            <person name="Bruccoleri R.E."/>
            <person name="Oakeley E.J."/>
            <person name="Faust A.M.E."/>
            <person name="Altorfer M."/>
            <person name="Dessus-Babus S."/>
            <person name="Burckhardt D."/>
            <person name="Oertli M."/>
            <person name="Naumann U."/>
            <person name="Petersen F."/>
            <person name="Wong J."/>
        </authorList>
    </citation>
    <scope>NUCLEOTIDE SEQUENCE</scope>
    <source>
        <strain evidence="3">GSM-AAB239-AS_SAM_17_03QT</strain>
    </source>
</reference>
<keyword evidence="1" id="KW-0677">Repeat</keyword>
<dbReference type="GO" id="GO:0007005">
    <property type="term" value="P:mitochondrion organization"/>
    <property type="evidence" value="ECO:0007669"/>
    <property type="project" value="TreeGrafter"/>
</dbReference>
<dbReference type="PANTHER" id="PTHR47934:SF6">
    <property type="entry name" value="MITOCHONDRIAL GROUP I INTRON SPLICING FACTOR CCM1-RELATED"/>
    <property type="match status" value="1"/>
</dbReference>
<feature type="repeat" description="PPR" evidence="2">
    <location>
        <begin position="612"/>
        <end position="646"/>
    </location>
</feature>
<dbReference type="NCBIfam" id="TIGR00756">
    <property type="entry name" value="PPR"/>
    <property type="match status" value="9"/>
</dbReference>
<feature type="repeat" description="PPR" evidence="2">
    <location>
        <begin position="195"/>
        <end position="229"/>
    </location>
</feature>
<feature type="repeat" description="PPR" evidence="2">
    <location>
        <begin position="681"/>
        <end position="715"/>
    </location>
</feature>
<dbReference type="PROSITE" id="PS51375">
    <property type="entry name" value="PPR"/>
    <property type="match status" value="10"/>
</dbReference>
<feature type="repeat" description="PPR" evidence="2">
    <location>
        <begin position="542"/>
        <end position="576"/>
    </location>
</feature>
<feature type="repeat" description="PPR" evidence="2">
    <location>
        <begin position="470"/>
        <end position="504"/>
    </location>
</feature>
<reference evidence="3" key="2">
    <citation type="submission" date="2023-04" db="EMBL/GenBank/DDBJ databases">
        <authorList>
            <person name="Bruccoleri R.E."/>
            <person name="Oakeley E.J."/>
            <person name="Faust A.-M."/>
            <person name="Dessus-Babus S."/>
            <person name="Altorfer M."/>
            <person name="Burckhardt D."/>
            <person name="Oertli M."/>
            <person name="Naumann U."/>
            <person name="Petersen F."/>
            <person name="Wong J."/>
        </authorList>
    </citation>
    <scope>NUCLEOTIDE SEQUENCE</scope>
    <source>
        <strain evidence="3">GSM-AAB239-AS_SAM_17_03QT</strain>
        <tissue evidence="3">Leaf</tissue>
    </source>
</reference>
<dbReference type="PANTHER" id="PTHR47934">
    <property type="entry name" value="PENTATRICOPEPTIDE REPEAT-CONTAINING PROTEIN PET309, MITOCHONDRIAL"/>
    <property type="match status" value="1"/>
</dbReference>
<feature type="repeat" description="PPR" evidence="2">
    <location>
        <begin position="435"/>
        <end position="469"/>
    </location>
</feature>
<dbReference type="EMBL" id="JANAVB010009198">
    <property type="protein sequence ID" value="KAJ6840823.1"/>
    <property type="molecule type" value="Genomic_DNA"/>
</dbReference>
<dbReference type="GO" id="GO:0005739">
    <property type="term" value="C:mitochondrion"/>
    <property type="evidence" value="ECO:0007669"/>
    <property type="project" value="TreeGrafter"/>
</dbReference>
<dbReference type="Pfam" id="PF13812">
    <property type="entry name" value="PPR_3"/>
    <property type="match status" value="1"/>
</dbReference>
<feature type="repeat" description="PPR" evidence="2">
    <location>
        <begin position="400"/>
        <end position="434"/>
    </location>
</feature>
<dbReference type="Gene3D" id="1.25.40.10">
    <property type="entry name" value="Tetratricopeptide repeat domain"/>
    <property type="match status" value="6"/>
</dbReference>
<evidence type="ECO:0000256" key="1">
    <source>
        <dbReference type="ARBA" id="ARBA00022737"/>
    </source>
</evidence>
<dbReference type="GO" id="GO:0006396">
    <property type="term" value="P:RNA processing"/>
    <property type="evidence" value="ECO:0007669"/>
    <property type="project" value="TreeGrafter"/>
</dbReference>
<dbReference type="InterPro" id="IPR002885">
    <property type="entry name" value="PPR_rpt"/>
</dbReference>